<evidence type="ECO:0000313" key="3">
    <source>
        <dbReference type="EMBL" id="NYG00715.1"/>
    </source>
</evidence>
<accession>A0A852W2U8</accession>
<reference evidence="3 4" key="1">
    <citation type="submission" date="2020-07" db="EMBL/GenBank/DDBJ databases">
        <title>Sequencing the genomes of 1000 actinobacteria strains.</title>
        <authorList>
            <person name="Klenk H.-P."/>
        </authorList>
    </citation>
    <scope>NUCLEOTIDE SEQUENCE [LARGE SCALE GENOMIC DNA]</scope>
    <source>
        <strain evidence="3 4">DSM 44749</strain>
    </source>
</reference>
<keyword evidence="4" id="KW-1185">Reference proteome</keyword>
<feature type="compositionally biased region" description="Basic and acidic residues" evidence="1">
    <location>
        <begin position="124"/>
        <end position="136"/>
    </location>
</feature>
<evidence type="ECO:0000256" key="2">
    <source>
        <dbReference type="SAM" id="Phobius"/>
    </source>
</evidence>
<proteinExistence type="predicted"/>
<dbReference type="GeneID" id="98050814"/>
<dbReference type="Proteomes" id="UP000549695">
    <property type="component" value="Unassembled WGS sequence"/>
</dbReference>
<keyword evidence="2" id="KW-1133">Transmembrane helix</keyword>
<name>A0A852W2U8_PSEA5</name>
<feature type="transmembrane region" description="Helical" evidence="2">
    <location>
        <begin position="72"/>
        <end position="94"/>
    </location>
</feature>
<dbReference type="RefSeq" id="WP_073573928.1">
    <property type="nucleotide sequence ID" value="NZ_BAAAJZ010000008.1"/>
</dbReference>
<evidence type="ECO:0008006" key="5">
    <source>
        <dbReference type="Google" id="ProtNLM"/>
    </source>
</evidence>
<dbReference type="InterPro" id="IPR021401">
    <property type="entry name" value="DUF3040"/>
</dbReference>
<gene>
    <name evidence="3" type="ORF">HDA37_001000</name>
</gene>
<dbReference type="Pfam" id="PF11239">
    <property type="entry name" value="DUF3040"/>
    <property type="match status" value="1"/>
</dbReference>
<feature type="region of interest" description="Disordered" evidence="1">
    <location>
        <begin position="96"/>
        <end position="136"/>
    </location>
</feature>
<organism evidence="3 4">
    <name type="scientific">Pseudonocardia alni</name>
    <name type="common">Amycolata alni</name>
    <dbReference type="NCBI Taxonomy" id="33907"/>
    <lineage>
        <taxon>Bacteria</taxon>
        <taxon>Bacillati</taxon>
        <taxon>Actinomycetota</taxon>
        <taxon>Actinomycetes</taxon>
        <taxon>Pseudonocardiales</taxon>
        <taxon>Pseudonocardiaceae</taxon>
        <taxon>Pseudonocardia</taxon>
    </lineage>
</organism>
<feature type="transmembrane region" description="Helical" evidence="2">
    <location>
        <begin position="43"/>
        <end position="66"/>
    </location>
</feature>
<sequence length="136" mass="14819">MPLSEHEQRLLEQIERALYQEDPKFASSVSGSRRSKPARRRRIQGAVLFVVGLVLLVAGIPFRALWLGDLPILSIVGFLAMLGGALLAVTSIGARRGGEETTGQGGAAPKDKQPGESGGGFTGRMEERFRRRFEQE</sequence>
<keyword evidence="2" id="KW-0812">Transmembrane</keyword>
<dbReference type="AlphaFoldDB" id="A0A852W2U8"/>
<evidence type="ECO:0000256" key="1">
    <source>
        <dbReference type="SAM" id="MobiDB-lite"/>
    </source>
</evidence>
<dbReference type="EMBL" id="JACCCZ010000001">
    <property type="protein sequence ID" value="NYG00715.1"/>
    <property type="molecule type" value="Genomic_DNA"/>
</dbReference>
<keyword evidence="2" id="KW-0472">Membrane</keyword>
<protein>
    <recommendedName>
        <fullName evidence="5">DUF3040 family protein</fullName>
    </recommendedName>
</protein>
<comment type="caution">
    <text evidence="3">The sequence shown here is derived from an EMBL/GenBank/DDBJ whole genome shotgun (WGS) entry which is preliminary data.</text>
</comment>
<evidence type="ECO:0000313" key="4">
    <source>
        <dbReference type="Proteomes" id="UP000549695"/>
    </source>
</evidence>